<dbReference type="InterPro" id="IPR026856">
    <property type="entry name" value="Sialidase_fam"/>
</dbReference>
<evidence type="ECO:0000313" key="6">
    <source>
        <dbReference type="EMBL" id="TDE94913.1"/>
    </source>
</evidence>
<proteinExistence type="inferred from homology"/>
<comment type="similarity">
    <text evidence="2">Belongs to the glycosyl hydrolase 33 family.</text>
</comment>
<dbReference type="Proteomes" id="UP000504882">
    <property type="component" value="Unassembled WGS sequence"/>
</dbReference>
<dbReference type="Gene3D" id="2.120.10.10">
    <property type="match status" value="1"/>
</dbReference>
<sequence>MNPTRLRRSSNPPASGAPHVPAPITVFERDTHGYQCFRIPALVRTPAGTLLAFAEGRMPAIHTDAWCHDAAPIDLVLRRSTDGGQTWGPLQVLLRGAGRDDSGLTGPDGQATRGNPAPVVVARGPHAGRVALLSCHNPAGVRARTPFAQVSDDDGMTFTPARNISHVLPDGVGWFATGPQHGWQLVEGPHAGRLVVGINYDVDGARYGGLLCSDDAGGTWFRGACSTGADPEDIPQELGLVETSGGRLHAFARQNSHAPLTRQHAVSFDGGESFDGPFAGVPDLITTPRIQGSVVRVAPVGEPAPSGTPILFSSPVDPDTRRTMTIWRSDDDAATWSEAERLSDDRAGYSDLTVLAPGAVGILYETGAHPDGDARDTIRFARIATP</sequence>
<dbReference type="Pfam" id="PF13088">
    <property type="entry name" value="BNR_2"/>
    <property type="match status" value="1"/>
</dbReference>
<feature type="domain" description="Sialidase" evidence="5">
    <location>
        <begin position="74"/>
        <end position="362"/>
    </location>
</feature>
<protein>
    <recommendedName>
        <fullName evidence="3">exo-alpha-sialidase</fullName>
        <ecNumber evidence="3">3.2.1.18</ecNumber>
    </recommendedName>
</protein>
<evidence type="ECO:0000313" key="7">
    <source>
        <dbReference type="Proteomes" id="UP000504882"/>
    </source>
</evidence>
<dbReference type="InterPro" id="IPR011040">
    <property type="entry name" value="Sialidase"/>
</dbReference>
<evidence type="ECO:0000259" key="5">
    <source>
        <dbReference type="Pfam" id="PF13088"/>
    </source>
</evidence>
<dbReference type="SUPFAM" id="SSF50939">
    <property type="entry name" value="Sialidases"/>
    <property type="match status" value="1"/>
</dbReference>
<evidence type="ECO:0000256" key="4">
    <source>
        <dbReference type="SAM" id="MobiDB-lite"/>
    </source>
</evidence>
<evidence type="ECO:0000256" key="1">
    <source>
        <dbReference type="ARBA" id="ARBA00000427"/>
    </source>
</evidence>
<comment type="catalytic activity">
    <reaction evidence="1">
        <text>Hydrolysis of alpha-(2-&gt;3)-, alpha-(2-&gt;6)-, alpha-(2-&gt;8)- glycosidic linkages of terminal sialic acid residues in oligosaccharides, glycoproteins, glycolipids, colominic acid and synthetic substrates.</text>
        <dbReference type="EC" id="3.2.1.18"/>
    </reaction>
</comment>
<dbReference type="EC" id="3.2.1.18" evidence="3"/>
<accession>A0ABY2E527</accession>
<reference evidence="6 7" key="1">
    <citation type="submission" date="2019-03" db="EMBL/GenBank/DDBJ databases">
        <title>Genomic features of bacteria from cold environments.</title>
        <authorList>
            <person name="Shen L."/>
        </authorList>
    </citation>
    <scope>NUCLEOTIDE SEQUENCE [LARGE SCALE GENOMIC DNA]</scope>
    <source>
        <strain evidence="7">T3246-1</strain>
    </source>
</reference>
<evidence type="ECO:0000256" key="3">
    <source>
        <dbReference type="ARBA" id="ARBA00012733"/>
    </source>
</evidence>
<dbReference type="CDD" id="cd15482">
    <property type="entry name" value="Sialidase_non-viral"/>
    <property type="match status" value="1"/>
</dbReference>
<comment type="caution">
    <text evidence="6">The sequence shown here is derived from an EMBL/GenBank/DDBJ whole genome shotgun (WGS) entry which is preliminary data.</text>
</comment>
<evidence type="ECO:0000256" key="2">
    <source>
        <dbReference type="ARBA" id="ARBA00009348"/>
    </source>
</evidence>
<dbReference type="PANTHER" id="PTHR10628">
    <property type="entry name" value="SIALIDASE"/>
    <property type="match status" value="1"/>
</dbReference>
<dbReference type="PANTHER" id="PTHR10628:SF30">
    <property type="entry name" value="EXO-ALPHA-SIALIDASE"/>
    <property type="match status" value="1"/>
</dbReference>
<organism evidence="6 7">
    <name type="scientific">Occultella glacieicola</name>
    <dbReference type="NCBI Taxonomy" id="2518684"/>
    <lineage>
        <taxon>Bacteria</taxon>
        <taxon>Bacillati</taxon>
        <taxon>Actinomycetota</taxon>
        <taxon>Actinomycetes</taxon>
        <taxon>Micrococcales</taxon>
        <taxon>Ruaniaceae</taxon>
        <taxon>Occultella</taxon>
    </lineage>
</organism>
<keyword evidence="7" id="KW-1185">Reference proteome</keyword>
<dbReference type="InterPro" id="IPR036278">
    <property type="entry name" value="Sialidase_sf"/>
</dbReference>
<dbReference type="EMBL" id="SMNA01000004">
    <property type="protein sequence ID" value="TDE94913.1"/>
    <property type="molecule type" value="Genomic_DNA"/>
</dbReference>
<gene>
    <name evidence="6" type="ORF">EXU48_09005</name>
</gene>
<name>A0ABY2E527_9MICO</name>
<feature type="region of interest" description="Disordered" evidence="4">
    <location>
        <begin position="1"/>
        <end position="22"/>
    </location>
</feature>